<dbReference type="AlphaFoldDB" id="A0A316TI93"/>
<keyword evidence="4" id="KW-1185">Reference proteome</keyword>
<dbReference type="PANTHER" id="PTHR33371:SF4">
    <property type="entry name" value="INTERMEMBRANE PHOSPHOLIPID TRANSPORT SYSTEM BINDING PROTEIN MLAD"/>
    <property type="match status" value="1"/>
</dbReference>
<dbReference type="NCBIfam" id="TIGR00996">
    <property type="entry name" value="Mtu_fam_mce"/>
    <property type="match status" value="1"/>
</dbReference>
<gene>
    <name evidence="3" type="ORF">DJ010_15955</name>
</gene>
<protein>
    <submittedName>
        <fullName evidence="3">Virulence factor Mce</fullName>
    </submittedName>
</protein>
<feature type="domain" description="Mammalian cell entry C-terminal" evidence="2">
    <location>
        <begin position="115"/>
        <end position="289"/>
    </location>
</feature>
<dbReference type="Pfam" id="PF11887">
    <property type="entry name" value="Mce4_CUP1"/>
    <property type="match status" value="1"/>
</dbReference>
<dbReference type="EMBL" id="QGDD01000007">
    <property type="protein sequence ID" value="PWN02022.1"/>
    <property type="molecule type" value="Genomic_DNA"/>
</dbReference>
<dbReference type="Proteomes" id="UP000245507">
    <property type="component" value="Unassembled WGS sequence"/>
</dbReference>
<evidence type="ECO:0000313" key="4">
    <source>
        <dbReference type="Proteomes" id="UP000245507"/>
    </source>
</evidence>
<dbReference type="RefSeq" id="WP_109695514.1">
    <property type="nucleotide sequence ID" value="NZ_QGDD01000007.1"/>
</dbReference>
<reference evidence="3 4" key="1">
    <citation type="submission" date="2018-05" db="EMBL/GenBank/DDBJ databases">
        <title>Nocardioides silvaticus genome.</title>
        <authorList>
            <person name="Li C."/>
            <person name="Wang G."/>
        </authorList>
    </citation>
    <scope>NUCLEOTIDE SEQUENCE [LARGE SCALE GENOMIC DNA]</scope>
    <source>
        <strain evidence="3 4">CCTCC AB 2018079</strain>
    </source>
</reference>
<dbReference type="OrthoDB" id="4516955at2"/>
<dbReference type="InterPro" id="IPR024516">
    <property type="entry name" value="Mce_C"/>
</dbReference>
<sequence length="387" mass="40954">MNSTLQRVLPLVVIGLLVAAGAIWFFGSGSSANTVTAYFPRTVSVYEGSDVRVLGVPVGKVDEVTPQGTQVKVVMTYDEEIQIPADAQAVIVSPSVVGDRYIQLTPAFEDGDEVMADNTVLSTKLTAVPLELDEIYGSLDELTVALGPNGANSEGALTDLLEQTAKNFGGQGARFKQTIEDFGDLSATLDNNKDELFNSARRLQAFIETLAENDTTVRDFNRSLGNVSELLAGESDELTSALENLGVALDVVGDFVSENRASLGRNIRGVNRVAKLLVRHRQDLDVILEAGPLALNNLGLGYNPQAGTLDANANIGNLVKGLTSDPTQVLCELIAANDPQGNLCKILEGLPLPGNNRGVPFGLGTGSRTGEDAAYDPTLNGLVEVAR</sequence>
<dbReference type="GO" id="GO:0005576">
    <property type="term" value="C:extracellular region"/>
    <property type="evidence" value="ECO:0007669"/>
    <property type="project" value="TreeGrafter"/>
</dbReference>
<dbReference type="Pfam" id="PF02470">
    <property type="entry name" value="MlaD"/>
    <property type="match status" value="1"/>
</dbReference>
<feature type="domain" description="Mce/MlaD" evidence="1">
    <location>
        <begin position="33"/>
        <end position="106"/>
    </location>
</feature>
<evidence type="ECO:0000259" key="1">
    <source>
        <dbReference type="Pfam" id="PF02470"/>
    </source>
</evidence>
<accession>A0A316TI93</accession>
<dbReference type="PANTHER" id="PTHR33371">
    <property type="entry name" value="INTERMEMBRANE PHOSPHOLIPID TRANSPORT SYSTEM BINDING PROTEIN MLAD-RELATED"/>
    <property type="match status" value="1"/>
</dbReference>
<name>A0A316TI93_9ACTN</name>
<dbReference type="InterPro" id="IPR052336">
    <property type="entry name" value="MlaD_Phospholipid_Transporter"/>
</dbReference>
<dbReference type="InterPro" id="IPR005693">
    <property type="entry name" value="Mce"/>
</dbReference>
<organism evidence="3 4">
    <name type="scientific">Nocardioides silvaticus</name>
    <dbReference type="NCBI Taxonomy" id="2201891"/>
    <lineage>
        <taxon>Bacteria</taxon>
        <taxon>Bacillati</taxon>
        <taxon>Actinomycetota</taxon>
        <taxon>Actinomycetes</taxon>
        <taxon>Propionibacteriales</taxon>
        <taxon>Nocardioidaceae</taxon>
        <taxon>Nocardioides</taxon>
    </lineage>
</organism>
<evidence type="ECO:0000313" key="3">
    <source>
        <dbReference type="EMBL" id="PWN02022.1"/>
    </source>
</evidence>
<comment type="caution">
    <text evidence="3">The sequence shown here is derived from an EMBL/GenBank/DDBJ whole genome shotgun (WGS) entry which is preliminary data.</text>
</comment>
<evidence type="ECO:0000259" key="2">
    <source>
        <dbReference type="Pfam" id="PF11887"/>
    </source>
</evidence>
<proteinExistence type="predicted"/>
<dbReference type="InterPro" id="IPR003399">
    <property type="entry name" value="Mce/MlaD"/>
</dbReference>